<organism evidence="1 2">
    <name type="scientific">Aldrovandia affinis</name>
    <dbReference type="NCBI Taxonomy" id="143900"/>
    <lineage>
        <taxon>Eukaryota</taxon>
        <taxon>Metazoa</taxon>
        <taxon>Chordata</taxon>
        <taxon>Craniata</taxon>
        <taxon>Vertebrata</taxon>
        <taxon>Euteleostomi</taxon>
        <taxon>Actinopterygii</taxon>
        <taxon>Neopterygii</taxon>
        <taxon>Teleostei</taxon>
        <taxon>Notacanthiformes</taxon>
        <taxon>Halosauridae</taxon>
        <taxon>Aldrovandia</taxon>
    </lineage>
</organism>
<proteinExistence type="predicted"/>
<name>A0AAD7WIC8_9TELE</name>
<keyword evidence="2" id="KW-1185">Reference proteome</keyword>
<dbReference type="AlphaFoldDB" id="A0AAD7WIC8"/>
<protein>
    <submittedName>
        <fullName evidence="1">Uncharacterized protein</fullName>
    </submittedName>
</protein>
<dbReference type="Proteomes" id="UP001221898">
    <property type="component" value="Unassembled WGS sequence"/>
</dbReference>
<comment type="caution">
    <text evidence="1">The sequence shown here is derived from an EMBL/GenBank/DDBJ whole genome shotgun (WGS) entry which is preliminary data.</text>
</comment>
<evidence type="ECO:0000313" key="2">
    <source>
        <dbReference type="Proteomes" id="UP001221898"/>
    </source>
</evidence>
<dbReference type="EMBL" id="JAINUG010000092">
    <property type="protein sequence ID" value="KAJ8398126.1"/>
    <property type="molecule type" value="Genomic_DNA"/>
</dbReference>
<sequence>MRRRMRDERRLLLGYPALPLPSLRGERRYCKVSKSHRGEWGQRGEQHHFQQERDTDEEGSFLRASVRGAALTRACLRSKDRVTTLMIQSPRIHRKTHFCCPLKIHPQAYHKCIRAPLLGPPGDGFWPYLDLAGSDFARSLSRGCEGRRIRVPHTPSRRLKKDQRYVYDVWRIIWQPGATGRVLFGTKGRLKYV</sequence>
<evidence type="ECO:0000313" key="1">
    <source>
        <dbReference type="EMBL" id="KAJ8398126.1"/>
    </source>
</evidence>
<accession>A0AAD7WIC8</accession>
<reference evidence="1" key="1">
    <citation type="journal article" date="2023" name="Science">
        <title>Genome structures resolve the early diversification of teleost fishes.</title>
        <authorList>
            <person name="Parey E."/>
            <person name="Louis A."/>
            <person name="Montfort J."/>
            <person name="Bouchez O."/>
            <person name="Roques C."/>
            <person name="Iampietro C."/>
            <person name="Lluch J."/>
            <person name="Castinel A."/>
            <person name="Donnadieu C."/>
            <person name="Desvignes T."/>
            <person name="Floi Bucao C."/>
            <person name="Jouanno E."/>
            <person name="Wen M."/>
            <person name="Mejri S."/>
            <person name="Dirks R."/>
            <person name="Jansen H."/>
            <person name="Henkel C."/>
            <person name="Chen W.J."/>
            <person name="Zahm M."/>
            <person name="Cabau C."/>
            <person name="Klopp C."/>
            <person name="Thompson A.W."/>
            <person name="Robinson-Rechavi M."/>
            <person name="Braasch I."/>
            <person name="Lecointre G."/>
            <person name="Bobe J."/>
            <person name="Postlethwait J.H."/>
            <person name="Berthelot C."/>
            <person name="Roest Crollius H."/>
            <person name="Guiguen Y."/>
        </authorList>
    </citation>
    <scope>NUCLEOTIDE SEQUENCE</scope>
    <source>
        <strain evidence="1">NC1722</strain>
    </source>
</reference>
<gene>
    <name evidence="1" type="ORF">AAFF_G00429700</name>
</gene>